<proteinExistence type="predicted"/>
<organism evidence="2 3">
    <name type="scientific">Prauserella muralis</name>
    <dbReference type="NCBI Taxonomy" id="588067"/>
    <lineage>
        <taxon>Bacteria</taxon>
        <taxon>Bacillati</taxon>
        <taxon>Actinomycetota</taxon>
        <taxon>Actinomycetes</taxon>
        <taxon>Pseudonocardiales</taxon>
        <taxon>Pseudonocardiaceae</taxon>
        <taxon>Prauserella</taxon>
    </lineage>
</organism>
<name>A0A2V4BDT2_9PSEU</name>
<evidence type="ECO:0000259" key="1">
    <source>
        <dbReference type="Pfam" id="PF22513"/>
    </source>
</evidence>
<gene>
    <name evidence="2" type="ORF">BAY60_15485</name>
</gene>
<dbReference type="SUPFAM" id="SSF47598">
    <property type="entry name" value="Ribbon-helix-helix"/>
    <property type="match status" value="1"/>
</dbReference>
<keyword evidence="3" id="KW-1185">Reference proteome</keyword>
<dbReference type="EMBL" id="MASW01000002">
    <property type="protein sequence ID" value="PXY27779.1"/>
    <property type="molecule type" value="Genomic_DNA"/>
</dbReference>
<accession>A0A2V4BDT2</accession>
<dbReference type="RefSeq" id="WP_112281791.1">
    <property type="nucleotide sequence ID" value="NZ_MASW01000002.1"/>
</dbReference>
<dbReference type="Proteomes" id="UP000249915">
    <property type="component" value="Unassembled WGS sequence"/>
</dbReference>
<sequence>MSTIHVREVSEETVTTLRVRAARNGQSLQAYVRGLLEAEAETLTPDEAVDRAREIAQRSAVTADDVVAAIEQAREARE</sequence>
<dbReference type="Gene3D" id="1.10.1220.10">
    <property type="entry name" value="Met repressor-like"/>
    <property type="match status" value="1"/>
</dbReference>
<dbReference type="AlphaFoldDB" id="A0A2V4BDT2"/>
<dbReference type="InterPro" id="IPR010985">
    <property type="entry name" value="Ribbon_hlx_hlx"/>
</dbReference>
<dbReference type="OrthoDB" id="7107936at2"/>
<comment type="caution">
    <text evidence="2">The sequence shown here is derived from an EMBL/GenBank/DDBJ whole genome shotgun (WGS) entry which is preliminary data.</text>
</comment>
<dbReference type="Pfam" id="PF22513">
    <property type="entry name" value="FitA-like_RHH"/>
    <property type="match status" value="1"/>
</dbReference>
<reference evidence="2 3" key="1">
    <citation type="submission" date="2016-07" db="EMBL/GenBank/DDBJ databases">
        <title>Draft genome sequence of Prauserella muralis DSM 45305, isolated from a mould-covered wall in an indoor environment.</title>
        <authorList>
            <person name="Ruckert C."/>
            <person name="Albersmeier A."/>
            <person name="Jiang C.-L."/>
            <person name="Jiang Y."/>
            <person name="Kalinowski J."/>
            <person name="Schneider O."/>
            <person name="Winkler A."/>
            <person name="Zotchev S.B."/>
        </authorList>
    </citation>
    <scope>NUCLEOTIDE SEQUENCE [LARGE SCALE GENOMIC DNA]</scope>
    <source>
        <strain evidence="2 3">DSM 45305</strain>
    </source>
</reference>
<feature type="domain" description="Antitoxin FitA-like ribbon-helix-helix" evidence="1">
    <location>
        <begin position="3"/>
        <end position="39"/>
    </location>
</feature>
<dbReference type="GO" id="GO:0006355">
    <property type="term" value="P:regulation of DNA-templated transcription"/>
    <property type="evidence" value="ECO:0007669"/>
    <property type="project" value="InterPro"/>
</dbReference>
<dbReference type="InterPro" id="IPR053853">
    <property type="entry name" value="FitA-like_RHH"/>
</dbReference>
<dbReference type="InterPro" id="IPR013321">
    <property type="entry name" value="Arc_rbn_hlx_hlx"/>
</dbReference>
<evidence type="ECO:0000313" key="3">
    <source>
        <dbReference type="Proteomes" id="UP000249915"/>
    </source>
</evidence>
<protein>
    <recommendedName>
        <fullName evidence="1">Antitoxin FitA-like ribbon-helix-helix domain-containing protein</fullName>
    </recommendedName>
</protein>
<evidence type="ECO:0000313" key="2">
    <source>
        <dbReference type="EMBL" id="PXY27779.1"/>
    </source>
</evidence>